<sequence length="204" mass="22765">MDDIASESQVSTDLSMQEACQDNTANPQASPDLGLVHLPAEIRVMIYEYTFANQTVHIHPKAADPVGNLYLLRRHGPRKYQPVASLLMTCRLIRNEAAPTFNALVIFDLTPYYNCMAAAYELGPDMCQTIKAIRVEPRLAKTLFAGLKQGLTPNTHYQHLLPSLQHVYIQDGPLFGVLALSHGLAVRALRHYFGHEDLQVHFTG</sequence>
<evidence type="ECO:0000313" key="3">
    <source>
        <dbReference type="EMBL" id="EOA85841.1"/>
    </source>
</evidence>
<dbReference type="PANTHER" id="PTHR38790">
    <property type="entry name" value="2EXR DOMAIN-CONTAINING PROTEIN-RELATED"/>
    <property type="match status" value="1"/>
</dbReference>
<dbReference type="Pfam" id="PF24864">
    <property type="entry name" value="DUF7730"/>
    <property type="match status" value="1"/>
</dbReference>
<reference evidence="3 4" key="1">
    <citation type="journal article" date="2012" name="PLoS Pathog.">
        <title>Diverse lifestyles and strategies of plant pathogenesis encoded in the genomes of eighteen Dothideomycetes fungi.</title>
        <authorList>
            <person name="Ohm R.A."/>
            <person name="Feau N."/>
            <person name="Henrissat B."/>
            <person name="Schoch C.L."/>
            <person name="Horwitz B.A."/>
            <person name="Barry K.W."/>
            <person name="Condon B.J."/>
            <person name="Copeland A.C."/>
            <person name="Dhillon B."/>
            <person name="Glaser F."/>
            <person name="Hesse C.N."/>
            <person name="Kosti I."/>
            <person name="LaButti K."/>
            <person name="Lindquist E.A."/>
            <person name="Lucas S."/>
            <person name="Salamov A.A."/>
            <person name="Bradshaw R.E."/>
            <person name="Ciuffetti L."/>
            <person name="Hamelin R.C."/>
            <person name="Kema G.H.J."/>
            <person name="Lawrence C."/>
            <person name="Scott J.A."/>
            <person name="Spatafora J.W."/>
            <person name="Turgeon B.G."/>
            <person name="de Wit P.J.G.M."/>
            <person name="Zhong S."/>
            <person name="Goodwin S.B."/>
            <person name="Grigoriev I.V."/>
        </authorList>
    </citation>
    <scope>NUCLEOTIDE SEQUENCE [LARGE SCALE GENOMIC DNA]</scope>
    <source>
        <strain evidence="4">28A</strain>
    </source>
</reference>
<proteinExistence type="predicted"/>
<dbReference type="HOGENOM" id="CLU_1574417_0_0_1"/>
<name>R0ILZ4_EXST2</name>
<dbReference type="OrthoDB" id="515692at2759"/>
<keyword evidence="4" id="KW-1185">Reference proteome</keyword>
<organism evidence="3 4">
    <name type="scientific">Exserohilum turcicum (strain 28A)</name>
    <name type="common">Northern leaf blight fungus</name>
    <name type="synonym">Setosphaeria turcica</name>
    <dbReference type="NCBI Taxonomy" id="671987"/>
    <lineage>
        <taxon>Eukaryota</taxon>
        <taxon>Fungi</taxon>
        <taxon>Dikarya</taxon>
        <taxon>Ascomycota</taxon>
        <taxon>Pezizomycotina</taxon>
        <taxon>Dothideomycetes</taxon>
        <taxon>Pleosporomycetidae</taxon>
        <taxon>Pleosporales</taxon>
        <taxon>Pleosporineae</taxon>
        <taxon>Pleosporaceae</taxon>
        <taxon>Exserohilum</taxon>
    </lineage>
</organism>
<evidence type="ECO:0000259" key="2">
    <source>
        <dbReference type="Pfam" id="PF24864"/>
    </source>
</evidence>
<reference evidence="3 4" key="2">
    <citation type="journal article" date="2013" name="PLoS Genet.">
        <title>Comparative genome structure, secondary metabolite, and effector coding capacity across Cochliobolus pathogens.</title>
        <authorList>
            <person name="Condon B.J."/>
            <person name="Leng Y."/>
            <person name="Wu D."/>
            <person name="Bushley K.E."/>
            <person name="Ohm R.A."/>
            <person name="Otillar R."/>
            <person name="Martin J."/>
            <person name="Schackwitz W."/>
            <person name="Grimwood J."/>
            <person name="MohdZainudin N."/>
            <person name="Xue C."/>
            <person name="Wang R."/>
            <person name="Manning V.A."/>
            <person name="Dhillon B."/>
            <person name="Tu Z.J."/>
            <person name="Steffenson B.J."/>
            <person name="Salamov A."/>
            <person name="Sun H."/>
            <person name="Lowry S."/>
            <person name="LaButti K."/>
            <person name="Han J."/>
            <person name="Copeland A."/>
            <person name="Lindquist E."/>
            <person name="Barry K."/>
            <person name="Schmutz J."/>
            <person name="Baker S.E."/>
            <person name="Ciuffetti L.M."/>
            <person name="Grigoriev I.V."/>
            <person name="Zhong S."/>
            <person name="Turgeon B.G."/>
        </authorList>
    </citation>
    <scope>NUCLEOTIDE SEQUENCE [LARGE SCALE GENOMIC DNA]</scope>
    <source>
        <strain evidence="4">28A</strain>
    </source>
</reference>
<dbReference type="EMBL" id="KB908637">
    <property type="protein sequence ID" value="EOA85841.1"/>
    <property type="molecule type" value="Genomic_DNA"/>
</dbReference>
<dbReference type="RefSeq" id="XP_008026555.1">
    <property type="nucleotide sequence ID" value="XM_008028364.1"/>
</dbReference>
<feature type="domain" description="DUF7730" evidence="2">
    <location>
        <begin position="35"/>
        <end position="147"/>
    </location>
</feature>
<dbReference type="InterPro" id="IPR056632">
    <property type="entry name" value="DUF7730"/>
</dbReference>
<evidence type="ECO:0000256" key="1">
    <source>
        <dbReference type="SAM" id="MobiDB-lite"/>
    </source>
</evidence>
<evidence type="ECO:0000313" key="4">
    <source>
        <dbReference type="Proteomes" id="UP000016935"/>
    </source>
</evidence>
<accession>R0ILZ4</accession>
<dbReference type="GeneID" id="19405156"/>
<dbReference type="Proteomes" id="UP000016935">
    <property type="component" value="Unassembled WGS sequence"/>
</dbReference>
<dbReference type="AlphaFoldDB" id="R0ILZ4"/>
<protein>
    <recommendedName>
        <fullName evidence="2">DUF7730 domain-containing protein</fullName>
    </recommendedName>
</protein>
<feature type="region of interest" description="Disordered" evidence="1">
    <location>
        <begin position="1"/>
        <end position="28"/>
    </location>
</feature>
<gene>
    <name evidence="3" type="ORF">SETTUDRAFT_47833</name>
</gene>